<dbReference type="Proteomes" id="UP000032232">
    <property type="component" value="Unassembled WGS sequence"/>
</dbReference>
<dbReference type="Gene3D" id="3.30.1330.80">
    <property type="entry name" value="Hypothetical protein, similar to alpha- acetolactate decarboxylase, domain 2"/>
    <property type="match status" value="1"/>
</dbReference>
<evidence type="ECO:0000313" key="3">
    <source>
        <dbReference type="Proteomes" id="UP000032232"/>
    </source>
</evidence>
<name>A0A0D1EF78_9RHOB</name>
<dbReference type="STRING" id="935700.jaqu_38550"/>
<dbReference type="Pfam" id="PF03479">
    <property type="entry name" value="PCC"/>
    <property type="match status" value="1"/>
</dbReference>
<gene>
    <name evidence="2" type="ORF">jaqu_38550</name>
</gene>
<reference evidence="2 3" key="1">
    <citation type="submission" date="2015-02" db="EMBL/GenBank/DDBJ databases">
        <title>Genome Sequence of Jannaschia aquimarina DSM28248, a member of the Roseobacter clade.</title>
        <authorList>
            <person name="Voget S."/>
            <person name="Daniel R."/>
        </authorList>
    </citation>
    <scope>NUCLEOTIDE SEQUENCE [LARGE SCALE GENOMIC DNA]</scope>
    <source>
        <strain evidence="2 3">GSW-M26</strain>
    </source>
</reference>
<dbReference type="EMBL" id="JYFE01000074">
    <property type="protein sequence ID" value="KIT14565.1"/>
    <property type="molecule type" value="Genomic_DNA"/>
</dbReference>
<feature type="domain" description="PPC" evidence="1">
    <location>
        <begin position="1"/>
        <end position="132"/>
    </location>
</feature>
<comment type="caution">
    <text evidence="2">The sequence shown here is derived from an EMBL/GenBank/DDBJ whole genome shotgun (WGS) entry which is preliminary data.</text>
</comment>
<dbReference type="AlphaFoldDB" id="A0A0D1EF78"/>
<proteinExistence type="predicted"/>
<evidence type="ECO:0000259" key="1">
    <source>
        <dbReference type="PROSITE" id="PS51742"/>
    </source>
</evidence>
<dbReference type="InterPro" id="IPR005175">
    <property type="entry name" value="PPC_dom"/>
</dbReference>
<dbReference type="PROSITE" id="PS51742">
    <property type="entry name" value="PPC"/>
    <property type="match status" value="1"/>
</dbReference>
<dbReference type="PANTHER" id="PTHR34988">
    <property type="entry name" value="PROTEIN, PUTATIVE-RELATED"/>
    <property type="match status" value="1"/>
</dbReference>
<organism evidence="2 3">
    <name type="scientific">Jannaschia aquimarina</name>
    <dbReference type="NCBI Taxonomy" id="935700"/>
    <lineage>
        <taxon>Bacteria</taxon>
        <taxon>Pseudomonadati</taxon>
        <taxon>Pseudomonadota</taxon>
        <taxon>Alphaproteobacteria</taxon>
        <taxon>Rhodobacterales</taxon>
        <taxon>Roseobacteraceae</taxon>
        <taxon>Jannaschia</taxon>
    </lineage>
</organism>
<dbReference type="OrthoDB" id="552202at2"/>
<dbReference type="CDD" id="cd11378">
    <property type="entry name" value="DUF296"/>
    <property type="match status" value="1"/>
</dbReference>
<accession>A0A0D1EF78</accession>
<keyword evidence="3" id="KW-1185">Reference proteome</keyword>
<dbReference type="PANTHER" id="PTHR34988:SF1">
    <property type="entry name" value="DNA-BINDING PROTEIN"/>
    <property type="match status" value="1"/>
</dbReference>
<protein>
    <recommendedName>
        <fullName evidence="1">PPC domain-containing protein</fullName>
    </recommendedName>
</protein>
<dbReference type="SUPFAM" id="SSF117856">
    <property type="entry name" value="AF0104/ALDC/Ptd012-like"/>
    <property type="match status" value="1"/>
</dbReference>
<evidence type="ECO:0000313" key="2">
    <source>
        <dbReference type="EMBL" id="KIT14565.1"/>
    </source>
</evidence>
<sequence>MSRGTFAAFRLKPGDDLLDRLHAARRDIGADALTLVTCVGSLTRATLRYADRDDAVLHEGRFEIVSLVGTVDPEGHHLHLCIADGAGRVIGGHLVSGATIYTTAEIVVVALDDLSFSRARCGLSGYRELSVEPKGIKSAEAATPPPSPEGDA</sequence>
<dbReference type="RefSeq" id="WP_043920589.1">
    <property type="nucleotide sequence ID" value="NZ_FZPF01000012.1"/>
</dbReference>